<evidence type="ECO:0000313" key="3">
    <source>
        <dbReference type="Proteomes" id="UP000035682"/>
    </source>
</evidence>
<feature type="compositionally biased region" description="Low complexity" evidence="1">
    <location>
        <begin position="94"/>
        <end position="105"/>
    </location>
</feature>
<feature type="compositionally biased region" description="Polar residues" evidence="1">
    <location>
        <begin position="83"/>
        <end position="93"/>
    </location>
</feature>
<gene>
    <name evidence="2 4 5" type="ORF">SRAE_X000106600</name>
</gene>
<evidence type="ECO:0000313" key="2">
    <source>
        <dbReference type="EMBL" id="CEF59315.1"/>
    </source>
</evidence>
<evidence type="ECO:0000313" key="5">
    <source>
        <dbReference type="WormBase" id="SRAE_X000106600"/>
    </source>
</evidence>
<dbReference type="CTD" id="36384123"/>
<reference evidence="4" key="3">
    <citation type="submission" date="2020-12" db="UniProtKB">
        <authorList>
            <consortium name="WormBaseParasite"/>
        </authorList>
    </citation>
    <scope>IDENTIFICATION</scope>
</reference>
<dbReference type="WormBase" id="SRAE_X000106600">
    <property type="protein sequence ID" value="SRP08671"/>
    <property type="gene ID" value="WBGene00266629"/>
</dbReference>
<dbReference type="AlphaFoldDB" id="A0A090KTY1"/>
<dbReference type="RefSeq" id="XP_024498526.1">
    <property type="nucleotide sequence ID" value="XM_024651251.1"/>
</dbReference>
<name>A0A090KTY1_STRRB</name>
<evidence type="ECO:0000313" key="4">
    <source>
        <dbReference type="WBParaSite" id="SRAE_X000106600.1"/>
    </source>
</evidence>
<dbReference type="WBParaSite" id="SRAE_X000106600.1">
    <property type="protein sequence ID" value="SRAE_X000106600.1"/>
    <property type="gene ID" value="WBGene00266629"/>
</dbReference>
<organism evidence="2">
    <name type="scientific">Strongyloides ratti</name>
    <name type="common">Parasitic roundworm</name>
    <dbReference type="NCBI Taxonomy" id="34506"/>
    <lineage>
        <taxon>Eukaryota</taxon>
        <taxon>Metazoa</taxon>
        <taxon>Ecdysozoa</taxon>
        <taxon>Nematoda</taxon>
        <taxon>Chromadorea</taxon>
        <taxon>Rhabditida</taxon>
        <taxon>Tylenchina</taxon>
        <taxon>Panagrolaimomorpha</taxon>
        <taxon>Strongyloidoidea</taxon>
        <taxon>Strongyloididae</taxon>
        <taxon>Strongyloides</taxon>
    </lineage>
</organism>
<evidence type="ECO:0000256" key="1">
    <source>
        <dbReference type="SAM" id="MobiDB-lite"/>
    </source>
</evidence>
<proteinExistence type="predicted"/>
<dbReference type="GeneID" id="36384123"/>
<feature type="region of interest" description="Disordered" evidence="1">
    <location>
        <begin position="83"/>
        <end position="112"/>
    </location>
</feature>
<sequence length="112" mass="12866">MGTNMSSEPSSYKHYDKSIYFSKSLKKDPYSTQFSKEYWTVKKTDKSKTSIVSDRFNYQKQKYGNENNNKFVSAFCDQVNTSSSTSFNNGLNRSSSATIPSTSKSNQYYTFN</sequence>
<reference evidence="3" key="1">
    <citation type="submission" date="2014-09" db="EMBL/GenBank/DDBJ databases">
        <authorList>
            <person name="Martin A.A."/>
        </authorList>
    </citation>
    <scope>NUCLEOTIDE SEQUENCE</scope>
    <source>
        <strain evidence="3">ED321</strain>
    </source>
</reference>
<reference evidence="2" key="2">
    <citation type="submission" date="2014-09" db="EMBL/GenBank/DDBJ databases">
        <authorList>
            <person name="Aslett A.Martin."/>
        </authorList>
    </citation>
    <scope>NUCLEOTIDE SEQUENCE</scope>
    <source>
        <strain evidence="2">ED321 Heterogonic</strain>
    </source>
</reference>
<dbReference type="Proteomes" id="UP000035682">
    <property type="component" value="Unplaced"/>
</dbReference>
<dbReference type="EMBL" id="LN609396">
    <property type="protein sequence ID" value="CEF59315.1"/>
    <property type="molecule type" value="Genomic_DNA"/>
</dbReference>
<keyword evidence="3" id="KW-1185">Reference proteome</keyword>
<accession>A0A090KTY1</accession>
<protein>
    <submittedName>
        <fullName evidence="2 4">Uncharacterized protein</fullName>
    </submittedName>
</protein>